<evidence type="ECO:0000256" key="10">
    <source>
        <dbReference type="PIRNR" id="PIRNR003097"/>
    </source>
</evidence>
<protein>
    <recommendedName>
        <fullName evidence="3 10">Cell division protein FtsX</fullName>
    </recommendedName>
</protein>
<organism evidence="14">
    <name type="scientific">uncultured Desulfobacterium sp</name>
    <dbReference type="NCBI Taxonomy" id="201089"/>
    <lineage>
        <taxon>Bacteria</taxon>
        <taxon>Pseudomonadati</taxon>
        <taxon>Thermodesulfobacteriota</taxon>
        <taxon>Desulfobacteria</taxon>
        <taxon>Desulfobacterales</taxon>
        <taxon>Desulfobacteriaceae</taxon>
        <taxon>Desulfobacterium</taxon>
        <taxon>environmental samples</taxon>
    </lineage>
</organism>
<dbReference type="PIRSF" id="PIRSF003097">
    <property type="entry name" value="FtsX"/>
    <property type="match status" value="1"/>
</dbReference>
<evidence type="ECO:0000256" key="7">
    <source>
        <dbReference type="ARBA" id="ARBA00022989"/>
    </source>
</evidence>
<evidence type="ECO:0000256" key="4">
    <source>
        <dbReference type="ARBA" id="ARBA00022475"/>
    </source>
</evidence>
<reference evidence="14" key="1">
    <citation type="journal article" date="2011" name="Environ. Microbiol.">
        <title>Genomic insights into the metabolic potential of the polycyclic aromatic hydrocarbon degrading sulfate-reducing Deltaproteobacterium N47.</title>
        <authorList>
            <person name="Bergmann F."/>
            <person name="Selesi D."/>
            <person name="Weinmaier T."/>
            <person name="Tischler P."/>
            <person name="Rattei T."/>
            <person name="Meckenstock R.U."/>
        </authorList>
    </citation>
    <scope>NUCLEOTIDE SEQUENCE</scope>
</reference>
<evidence type="ECO:0000256" key="11">
    <source>
        <dbReference type="SAM" id="Phobius"/>
    </source>
</evidence>
<sequence>MRAEMKFLYFRHAFRDILNNRLLNIVSIITIVFSVIITSSIVLFFKNTTNILNIWKKGVKIVVYLSSEVSDEEIPEIQKKILGMHGVENIVFIPKEEAYKILRQQMKRQSSLLENLKENPLPDAFEIHLIESSQGLEKTESIVSQIESIPKVEEVEYGQKWLARFSGIINIFKLSGYALGGLFFIASVFIVANMVRLVLYARRDEIEIMRLVGASDGFIKTPLYIECIMQGAMGGIIGLILLFVIFKSFILNIDRNITADLINIKFFSLTALSVILVCSMFIGWLGCYISLKNYFKT</sequence>
<feature type="transmembrane region" description="Helical" evidence="11">
    <location>
        <begin position="182"/>
        <end position="202"/>
    </location>
</feature>
<proteinExistence type="inferred from homology"/>
<evidence type="ECO:0000256" key="6">
    <source>
        <dbReference type="ARBA" id="ARBA00022692"/>
    </source>
</evidence>
<evidence type="ECO:0000256" key="3">
    <source>
        <dbReference type="ARBA" id="ARBA00021907"/>
    </source>
</evidence>
<evidence type="ECO:0000256" key="8">
    <source>
        <dbReference type="ARBA" id="ARBA00023136"/>
    </source>
</evidence>
<feature type="transmembrane region" description="Helical" evidence="11">
    <location>
        <begin position="223"/>
        <end position="246"/>
    </location>
</feature>
<dbReference type="GO" id="GO:0005886">
    <property type="term" value="C:plasma membrane"/>
    <property type="evidence" value="ECO:0007669"/>
    <property type="project" value="UniProtKB-SubCell"/>
</dbReference>
<dbReference type="EMBL" id="FR695872">
    <property type="protein sequence ID" value="CBX29131.1"/>
    <property type="molecule type" value="Genomic_DNA"/>
</dbReference>
<dbReference type="PANTHER" id="PTHR47755:SF1">
    <property type="entry name" value="CELL DIVISION PROTEIN FTSX"/>
    <property type="match status" value="1"/>
</dbReference>
<evidence type="ECO:0000313" key="14">
    <source>
        <dbReference type="EMBL" id="CBX29131.1"/>
    </source>
</evidence>
<evidence type="ECO:0000259" key="13">
    <source>
        <dbReference type="Pfam" id="PF18075"/>
    </source>
</evidence>
<keyword evidence="7 11" id="KW-1133">Transmembrane helix</keyword>
<evidence type="ECO:0000259" key="12">
    <source>
        <dbReference type="Pfam" id="PF02687"/>
    </source>
</evidence>
<dbReference type="GO" id="GO:0051301">
    <property type="term" value="P:cell division"/>
    <property type="evidence" value="ECO:0007669"/>
    <property type="project" value="UniProtKB-KW"/>
</dbReference>
<dbReference type="InterPro" id="IPR040690">
    <property type="entry name" value="FtsX_ECD"/>
</dbReference>
<keyword evidence="5 10" id="KW-0132">Cell division</keyword>
<dbReference type="AlphaFoldDB" id="E1YEY7"/>
<evidence type="ECO:0000256" key="1">
    <source>
        <dbReference type="ARBA" id="ARBA00004651"/>
    </source>
</evidence>
<keyword evidence="6 11" id="KW-0812">Transmembrane</keyword>
<dbReference type="Gene3D" id="3.30.70.3040">
    <property type="match status" value="1"/>
</dbReference>
<evidence type="ECO:0000256" key="5">
    <source>
        <dbReference type="ARBA" id="ARBA00022618"/>
    </source>
</evidence>
<dbReference type="Pfam" id="PF18075">
    <property type="entry name" value="FtsX_ECD"/>
    <property type="match status" value="1"/>
</dbReference>
<comment type="subcellular location">
    <subcellularLocation>
        <location evidence="1">Cell membrane</location>
        <topology evidence="1">Multi-pass membrane protein</topology>
    </subcellularLocation>
</comment>
<dbReference type="Pfam" id="PF02687">
    <property type="entry name" value="FtsX"/>
    <property type="match status" value="1"/>
</dbReference>
<gene>
    <name evidence="14" type="ORF">N47_J01120</name>
</gene>
<dbReference type="GO" id="GO:0032153">
    <property type="term" value="C:cell division site"/>
    <property type="evidence" value="ECO:0007669"/>
    <property type="project" value="TreeGrafter"/>
</dbReference>
<evidence type="ECO:0000256" key="2">
    <source>
        <dbReference type="ARBA" id="ARBA00007379"/>
    </source>
</evidence>
<dbReference type="InterPro" id="IPR003838">
    <property type="entry name" value="ABC3_permease_C"/>
</dbReference>
<keyword evidence="8 10" id="KW-0472">Membrane</keyword>
<keyword evidence="4 10" id="KW-1003">Cell membrane</keyword>
<feature type="transmembrane region" description="Helical" evidence="11">
    <location>
        <begin position="266"/>
        <end position="291"/>
    </location>
</feature>
<comment type="similarity">
    <text evidence="2 10">Belongs to the ABC-4 integral membrane protein family. FtsX subfamily.</text>
</comment>
<evidence type="ECO:0000256" key="9">
    <source>
        <dbReference type="ARBA" id="ARBA00023306"/>
    </source>
</evidence>
<dbReference type="PANTHER" id="PTHR47755">
    <property type="entry name" value="CELL DIVISION PROTEIN FTSX"/>
    <property type="match status" value="1"/>
</dbReference>
<keyword evidence="9 10" id="KW-0131">Cell cycle</keyword>
<name>E1YEY7_9BACT</name>
<feature type="domain" description="ABC3 transporter permease C-terminal" evidence="12">
    <location>
        <begin position="179"/>
        <end position="286"/>
    </location>
</feature>
<dbReference type="InterPro" id="IPR004513">
    <property type="entry name" value="FtsX"/>
</dbReference>
<feature type="transmembrane region" description="Helical" evidence="11">
    <location>
        <begin position="21"/>
        <end position="45"/>
    </location>
</feature>
<accession>E1YEY7</accession>
<feature type="domain" description="FtsX extracellular" evidence="13">
    <location>
        <begin position="59"/>
        <end position="155"/>
    </location>
</feature>